<dbReference type="SUPFAM" id="SSF53067">
    <property type="entry name" value="Actin-like ATPase domain"/>
    <property type="match status" value="2"/>
</dbReference>
<dbReference type="Gene3D" id="3.90.640.10">
    <property type="entry name" value="Actin, Chain A, domain 4"/>
    <property type="match status" value="1"/>
</dbReference>
<dbReference type="Gene3D" id="3.30.420.40">
    <property type="match status" value="2"/>
</dbReference>
<dbReference type="Proteomes" id="UP001235939">
    <property type="component" value="Chromosome 09"/>
</dbReference>
<dbReference type="EMBL" id="CP092871">
    <property type="protein sequence ID" value="UYV71784.1"/>
    <property type="molecule type" value="Genomic_DNA"/>
</dbReference>
<name>A0ABY6KT57_9ARAC</name>
<protein>
    <submittedName>
        <fullName evidence="1">HSPA12A</fullName>
    </submittedName>
</protein>
<gene>
    <name evidence="1" type="ORF">LAZ67_9000404</name>
</gene>
<evidence type="ECO:0000313" key="2">
    <source>
        <dbReference type="Proteomes" id="UP001235939"/>
    </source>
</evidence>
<keyword evidence="2" id="KW-1185">Reference proteome</keyword>
<organism evidence="1 2">
    <name type="scientific">Cordylochernes scorpioides</name>
    <dbReference type="NCBI Taxonomy" id="51811"/>
    <lineage>
        <taxon>Eukaryota</taxon>
        <taxon>Metazoa</taxon>
        <taxon>Ecdysozoa</taxon>
        <taxon>Arthropoda</taxon>
        <taxon>Chelicerata</taxon>
        <taxon>Arachnida</taxon>
        <taxon>Pseudoscorpiones</taxon>
        <taxon>Cheliferoidea</taxon>
        <taxon>Chernetidae</taxon>
        <taxon>Cordylochernes</taxon>
    </lineage>
</organism>
<proteinExistence type="predicted"/>
<reference evidence="1 2" key="1">
    <citation type="submission" date="2022-01" db="EMBL/GenBank/DDBJ databases">
        <title>A chromosomal length assembly of Cordylochernes scorpioides.</title>
        <authorList>
            <person name="Zeh D."/>
            <person name="Zeh J."/>
        </authorList>
    </citation>
    <scope>NUCLEOTIDE SEQUENCE [LARGE SCALE GENOMIC DNA]</scope>
    <source>
        <strain evidence="1">IN4F17</strain>
        <tissue evidence="1">Whole Body</tissue>
    </source>
</reference>
<dbReference type="InterPro" id="IPR043129">
    <property type="entry name" value="ATPase_NBD"/>
</dbReference>
<accession>A0ABY6KT57</accession>
<sequence length="621" mass="69554">MAASDMRNRRHVQLLLTWSTNAAHPIVSIDKSEVSYGICQRLCVTGGDPGLINQKTPTTILLTPEGEFHSFGYTARDNYHDLDPEAARQWFYLDKFKMVLHHNENLSLDTELTAANGRPVPAVNVFAHALAYFREQALSELSEQAGARVLNEDVRWVVTVPAIWRQPAKQFMRAAAYKAGIASPEYPEQLLIALEPEAASIYCRRLRLHQLVPDHGEYLRHLARWLQADLGVWQVPRVLAPGAVWCRVRECAGTRYMVVDCGGGTVDITVHEMLDRQGTLKELHKATGGPYGSVGVDREFERLLGDIFGHDFIDLFKTKRPAGFVDLMVGFEARKRNGSPYKNTPINISLPFSFIDYYKKHKGSSVESAVKKHGSKDVRWSSQGMLRLEQSSLLRLFQPTLDHIRRHVANVLNSPTASDVSHMFLVGGFAESQILQKAIRDEFSARVQVIIPQGVSLAILKGAVLFGIDPTVVNVRRLRMTYGVGVLNRFMHGFHPSEKLIVKDGVEWCSDVFDKIVVVDQSVGLGDIVCRSYTPAKTGQLCSVLNIYCSEREDVRFITDPGVRKCGTLILDLSEGKYLPGTPRRREIQARMTFGDTEIRISALDIATGKCVKAEIDFLNH</sequence>
<evidence type="ECO:0000313" key="1">
    <source>
        <dbReference type="EMBL" id="UYV71784.1"/>
    </source>
</evidence>
<dbReference type="PANTHER" id="PTHR14187:SF46">
    <property type="entry name" value="HEAT SHOCK 70 KDA PROTEIN 12A"/>
    <property type="match status" value="1"/>
</dbReference>
<dbReference type="PANTHER" id="PTHR14187">
    <property type="entry name" value="ALPHA KINASE/ELONGATION FACTOR 2 KINASE"/>
    <property type="match status" value="1"/>
</dbReference>